<dbReference type="PROSITE" id="PS00166">
    <property type="entry name" value="ENOYL_COA_HYDRATASE"/>
    <property type="match status" value="1"/>
</dbReference>
<protein>
    <submittedName>
        <fullName evidence="3">Enoyl-CoA hydratase/isomerase family protein</fullName>
    </submittedName>
</protein>
<dbReference type="RefSeq" id="WP_340342134.1">
    <property type="nucleotide sequence ID" value="NZ_JBBKZT010000004.1"/>
</dbReference>
<dbReference type="PANTHER" id="PTHR11941">
    <property type="entry name" value="ENOYL-COA HYDRATASE-RELATED"/>
    <property type="match status" value="1"/>
</dbReference>
<comment type="caution">
    <text evidence="3">The sequence shown here is derived from an EMBL/GenBank/DDBJ whole genome shotgun (WGS) entry which is preliminary data.</text>
</comment>
<evidence type="ECO:0000313" key="4">
    <source>
        <dbReference type="Proteomes" id="UP001385892"/>
    </source>
</evidence>
<evidence type="ECO:0000256" key="1">
    <source>
        <dbReference type="ARBA" id="ARBA00005254"/>
    </source>
</evidence>
<dbReference type="InterPro" id="IPR001753">
    <property type="entry name" value="Enoyl-CoA_hydra/iso"/>
</dbReference>
<comment type="similarity">
    <text evidence="1 2">Belongs to the enoyl-CoA hydratase/isomerase family.</text>
</comment>
<dbReference type="Pfam" id="PF00378">
    <property type="entry name" value="ECH_1"/>
    <property type="match status" value="1"/>
</dbReference>
<dbReference type="Proteomes" id="UP001385892">
    <property type="component" value="Unassembled WGS sequence"/>
</dbReference>
<proteinExistence type="inferred from homology"/>
<dbReference type="PANTHER" id="PTHR11941:SF54">
    <property type="entry name" value="ENOYL-COA HYDRATASE, MITOCHONDRIAL"/>
    <property type="match status" value="1"/>
</dbReference>
<name>A0ABU8WHS8_9BURK</name>
<dbReference type="EMBL" id="JBBKZT010000004">
    <property type="protein sequence ID" value="MEJ8846984.1"/>
    <property type="molecule type" value="Genomic_DNA"/>
</dbReference>
<dbReference type="SUPFAM" id="SSF52096">
    <property type="entry name" value="ClpP/crotonase"/>
    <property type="match status" value="1"/>
</dbReference>
<keyword evidence="4" id="KW-1185">Reference proteome</keyword>
<sequence>MGEILSSREGAVLTLQLSNPGKANALDLNMLGQLDRHIDQVEQDASVRVVVLRGTIGGTFSSGADIAQWAPMTPAQFAKEWIAHGNRVFGRLETLRCPTVSAIEGLCFGGGLELALATDLRVASHAARLRFPEVGIGAMPGWEGGNRLARIVGRGRALEAVLTCRELDAATAQQWGALNAVWPATGFETALGRFVDTLCRMSPTAARWSKAAIVNDPDEPATFYAEAARAVKASADAAIGIAAFKAKTTAIF</sequence>
<accession>A0ABU8WHS8</accession>
<gene>
    <name evidence="3" type="ORF">WKW82_10005</name>
</gene>
<reference evidence="3 4" key="1">
    <citation type="submission" date="2024-03" db="EMBL/GenBank/DDBJ databases">
        <title>Novel species of the genus Variovorax.</title>
        <authorList>
            <person name="Liu Q."/>
            <person name="Xin Y.-H."/>
        </authorList>
    </citation>
    <scope>NUCLEOTIDE SEQUENCE [LARGE SCALE GENOMIC DNA]</scope>
    <source>
        <strain evidence="3 4">KACC 18900</strain>
    </source>
</reference>
<evidence type="ECO:0000256" key="2">
    <source>
        <dbReference type="RuleBase" id="RU003707"/>
    </source>
</evidence>
<dbReference type="Gene3D" id="3.90.226.10">
    <property type="entry name" value="2-enoyl-CoA Hydratase, Chain A, domain 1"/>
    <property type="match status" value="1"/>
</dbReference>
<dbReference type="CDD" id="cd06558">
    <property type="entry name" value="crotonase-like"/>
    <property type="match status" value="1"/>
</dbReference>
<evidence type="ECO:0000313" key="3">
    <source>
        <dbReference type="EMBL" id="MEJ8846984.1"/>
    </source>
</evidence>
<organism evidence="3 4">
    <name type="scientific">Variovorax rhizosphaerae</name>
    <dbReference type="NCBI Taxonomy" id="1836200"/>
    <lineage>
        <taxon>Bacteria</taxon>
        <taxon>Pseudomonadati</taxon>
        <taxon>Pseudomonadota</taxon>
        <taxon>Betaproteobacteria</taxon>
        <taxon>Burkholderiales</taxon>
        <taxon>Comamonadaceae</taxon>
        <taxon>Variovorax</taxon>
    </lineage>
</organism>
<dbReference type="InterPro" id="IPR029045">
    <property type="entry name" value="ClpP/crotonase-like_dom_sf"/>
</dbReference>
<dbReference type="InterPro" id="IPR018376">
    <property type="entry name" value="Enoyl-CoA_hyd/isom_CS"/>
</dbReference>